<dbReference type="KEGG" id="daf:Desaf_2980"/>
<dbReference type="PANTHER" id="PTHR38032">
    <property type="entry name" value="POLYMERASE-RELATED"/>
    <property type="match status" value="1"/>
</dbReference>
<name>F3Z273_DESAF</name>
<evidence type="ECO:0000259" key="2">
    <source>
        <dbReference type="Pfam" id="PF20250"/>
    </source>
</evidence>
<evidence type="ECO:0000313" key="4">
    <source>
        <dbReference type="Proteomes" id="UP000007844"/>
    </source>
</evidence>
<proteinExistence type="predicted"/>
<dbReference type="InterPro" id="IPR046865">
    <property type="entry name" value="FapA_b_solenoid"/>
</dbReference>
<dbReference type="Pfam" id="PF03961">
    <property type="entry name" value="FapA"/>
    <property type="match status" value="1"/>
</dbReference>
<organism evidence="3 4">
    <name type="scientific">Desulfocurvibacter africanus subsp. africanus str. Walvis Bay</name>
    <dbReference type="NCBI Taxonomy" id="690850"/>
    <lineage>
        <taxon>Bacteria</taxon>
        <taxon>Pseudomonadati</taxon>
        <taxon>Thermodesulfobacteriota</taxon>
        <taxon>Desulfovibrionia</taxon>
        <taxon>Desulfovibrionales</taxon>
        <taxon>Desulfovibrionaceae</taxon>
        <taxon>Desulfocurvibacter</taxon>
    </lineage>
</organism>
<reference evidence="3 4" key="1">
    <citation type="journal article" date="2011" name="J. Bacteriol.">
        <title>Genome sequence of the mercury-methylating and pleomorphic Desulfovibrio africanus Strain Walvis Bay.</title>
        <authorList>
            <person name="Brown S.D."/>
            <person name="Wall J.D."/>
            <person name="Kucken A.M."/>
            <person name="Gilmour C.C."/>
            <person name="Podar M."/>
            <person name="Brandt C.C."/>
            <person name="Teshima H."/>
            <person name="Detter J.C."/>
            <person name="Han C.S."/>
            <person name="Land M.L."/>
            <person name="Lucas S."/>
            <person name="Han J."/>
            <person name="Pennacchio L."/>
            <person name="Nolan M."/>
            <person name="Pitluck S."/>
            <person name="Woyke T."/>
            <person name="Goodwin L."/>
            <person name="Palumbo A.V."/>
            <person name="Elias D.A."/>
        </authorList>
    </citation>
    <scope>NUCLEOTIDE SEQUENCE [LARGE SCALE GENOMIC DNA]</scope>
    <source>
        <strain evidence="3 4">Walvis Bay</strain>
    </source>
</reference>
<dbReference type="AlphaFoldDB" id="F3Z273"/>
<protein>
    <recommendedName>
        <fullName evidence="2">Flagellar Assembly Protein A N-terminal region domain-containing protein</fullName>
    </recommendedName>
</protein>
<dbReference type="PANTHER" id="PTHR38032:SF1">
    <property type="entry name" value="RNA-BINDING PROTEIN KHPB N-TERMINAL DOMAIN-CONTAINING PROTEIN"/>
    <property type="match status" value="1"/>
</dbReference>
<dbReference type="EMBL" id="CP003221">
    <property type="protein sequence ID" value="EGJ51282.1"/>
    <property type="molecule type" value="Genomic_DNA"/>
</dbReference>
<dbReference type="Proteomes" id="UP000007844">
    <property type="component" value="Chromosome"/>
</dbReference>
<sequence length="633" mass="66867">METTPNASNKDPLLTIVISESRSEAIAVPTPQLRQSSAALTKTAVESWAKAAGVRIPLDADAVAQILTIQPNKYPDEGIVIARAIQPRPARAASLEWKGDPTLPVFPGDVFGHLLPPEEGAKGSTVDGKIIEPIQMPPEAEVKLGADSGINFDENTHEITATRYGIARLDQGVLSITPLLSVSGDGLQILGTVHPKDYFGDPTTIGHLRNALRLAKVKVDLKIDALKEALAQARKSGAPQENILMAEGRSPVDGADGYFQPAFKGLSSGAVLQDGRINFMERGAAESVQEGQVLGRIVPPSRGKPGVNVFGEELMARDGQPFKLSIGEGVRAAEDGQTYLATTAGVVVYSQAKLSVTDLYTVDKDLDYSVGNLRIDKGSVQVSGNVLEGFSVAAPGSVFIGQVVEGANISAGGDVVVRGGLAMGKKGLIKASGSIFAKFALHATLVSDGDVDIGVITDCDITAEGKVTCLRDKGAIVGGIIRSSKGVEAKEIGSELGVATHIVLGMQVKQREELLAERKSLKEQIVKISNALGSGSPKDILKRTPESKRQAVAELIRALIRLSENLDEVNRKIQDDQLLARKALQATLKAQKAIYPGVSITIGGLTSHVKETIKSAKIFYDQQAGRIAIDQGS</sequence>
<accession>F3Z273</accession>
<dbReference type="Pfam" id="PF20250">
    <property type="entry name" value="FapA_N"/>
    <property type="match status" value="1"/>
</dbReference>
<feature type="coiled-coil region" evidence="1">
    <location>
        <begin position="504"/>
        <end position="579"/>
    </location>
</feature>
<evidence type="ECO:0000313" key="3">
    <source>
        <dbReference type="EMBL" id="EGJ51282.1"/>
    </source>
</evidence>
<dbReference type="InterPro" id="IPR046866">
    <property type="entry name" value="FapA_N"/>
</dbReference>
<keyword evidence="1" id="KW-0175">Coiled coil</keyword>
<dbReference type="STRING" id="690850.Desaf_2980"/>
<keyword evidence="4" id="KW-1185">Reference proteome</keyword>
<feature type="domain" description="Flagellar Assembly Protein A N-terminal region" evidence="2">
    <location>
        <begin position="180"/>
        <end position="350"/>
    </location>
</feature>
<dbReference type="InterPro" id="IPR005646">
    <property type="entry name" value="FapA"/>
</dbReference>
<dbReference type="eggNOG" id="COG1315">
    <property type="taxonomic scope" value="Bacteria"/>
</dbReference>
<gene>
    <name evidence="3" type="ORF">Desaf_2980</name>
</gene>
<dbReference type="HOGENOM" id="CLU_026157_1_1_7"/>
<evidence type="ECO:0000256" key="1">
    <source>
        <dbReference type="SAM" id="Coils"/>
    </source>
</evidence>
<dbReference type="RefSeq" id="WP_014260937.1">
    <property type="nucleotide sequence ID" value="NC_016629.1"/>
</dbReference>